<organism evidence="3 4">
    <name type="scientific">Butyribacter intestini</name>
    <dbReference type="NCBI Taxonomy" id="1703332"/>
    <lineage>
        <taxon>Bacteria</taxon>
        <taxon>Bacillati</taxon>
        <taxon>Bacillota</taxon>
        <taxon>Clostridia</taxon>
        <taxon>Lachnospirales</taxon>
        <taxon>Lachnospiraceae</taxon>
        <taxon>Butyribacter</taxon>
    </lineage>
</organism>
<evidence type="ECO:0000259" key="2">
    <source>
        <dbReference type="Pfam" id="PF17425"/>
    </source>
</evidence>
<dbReference type="RefSeq" id="WP_022014747.1">
    <property type="nucleotide sequence ID" value="NZ_JAQDCV010000002.1"/>
</dbReference>
<keyword evidence="4" id="KW-1185">Reference proteome</keyword>
<dbReference type="AlphaFoldDB" id="A0AAW3JSP0"/>
<accession>A0AAW3JSP0</accession>
<proteinExistence type="predicted"/>
<dbReference type="Pfam" id="PF17425">
    <property type="entry name" value="Arylsulfotran_N"/>
    <property type="match status" value="1"/>
</dbReference>
<dbReference type="Proteomes" id="UP000050833">
    <property type="component" value="Unassembled WGS sequence"/>
</dbReference>
<feature type="transmembrane region" description="Helical" evidence="1">
    <location>
        <begin position="5"/>
        <end position="24"/>
    </location>
</feature>
<evidence type="ECO:0000313" key="4">
    <source>
        <dbReference type="Proteomes" id="UP000050833"/>
    </source>
</evidence>
<evidence type="ECO:0000256" key="1">
    <source>
        <dbReference type="SAM" id="Phobius"/>
    </source>
</evidence>
<gene>
    <name evidence="3" type="ORF">APZ18_08825</name>
</gene>
<comment type="caution">
    <text evidence="3">The sequence shown here is derived from an EMBL/GenBank/DDBJ whole genome shotgun (WGS) entry which is preliminary data.</text>
</comment>
<dbReference type="EMBL" id="LLKB01000005">
    <property type="protein sequence ID" value="KQC84821.1"/>
    <property type="molecule type" value="Genomic_DNA"/>
</dbReference>
<keyword evidence="1" id="KW-0812">Transmembrane</keyword>
<evidence type="ECO:0000313" key="3">
    <source>
        <dbReference type="EMBL" id="KQC84821.1"/>
    </source>
</evidence>
<dbReference type="InterPro" id="IPR035391">
    <property type="entry name" value="Arylsulfotran_N"/>
</dbReference>
<keyword evidence="1" id="KW-1133">Transmembrane helix</keyword>
<name>A0AAW3JSP0_9FIRM</name>
<dbReference type="Gene3D" id="2.60.40.3100">
    <property type="entry name" value="Arylsulphate sulphotransferase monomer, N-terminal domain"/>
    <property type="match status" value="1"/>
</dbReference>
<keyword evidence="1" id="KW-0472">Membrane</keyword>
<sequence length="614" mass="69366">MKKKLMTILITSIVMLAGMGIFVWKMSDISNGLSGEDKAKIKEEKDLLADQHGKAIDDVKQLDINNLYLSGRHKNVVTINYKSIKDVYNQSNSARAEENITNIKKKAKDYTPEDALWAYNPYGTNYCSMYVYFKTDGRCYCKYTISVKDRKIPDFTRTLIADGSGNVSTEHEYQLIGLVPGMRNYITLKLYNRKDQLSKSIVYAVDIPKSATQAKTRISTCDGRSRQEISNGLYTVFGNGRTTAQKSVKIVTKKVTKNGKKVTKRVKKTVTKKVRKNVIAMYDNSGVLRSEMPLEANVAKNMQIIYDNIVYPCSANKFTRINDLGQVTRIYQVNGYKQDGEFAYDGYGNIYFIASALGKKTSRNSRIMSLELETGKVSLALDFDNFLSEMYKKSGKKANWIDINSVQVCGTNKLIISSKSLSSIFKVSNVGSLLPKLDYIIADKDIWAKCKNLKKKVLKKYSKDDADESATADPSATDDTDSIESILNQGKKKPDPFRSQYGQNALTSNSSGTLITMLNNNAGKYAKKSNDKSYYYQFKVNESAKNYRVSEKKAFEKTSNNGNIIKGDSRYIYCCSDKGKFIETDSAGKLIKGFKTGGRPYRVYKNDWKNFWFY</sequence>
<reference evidence="3 4" key="1">
    <citation type="submission" date="2015-10" db="EMBL/GenBank/DDBJ databases">
        <title>Butyribacter intestini gen. nov., sp. nov., a butyric acid-producing bacterium of the family Lachnospiraceae isolated from the human faeces.</title>
        <authorList>
            <person name="Zou Y."/>
            <person name="Xue W."/>
            <person name="Luo G."/>
            <person name="Lv M."/>
        </authorList>
    </citation>
    <scope>NUCLEOTIDE SEQUENCE [LARGE SCALE GENOMIC DNA]</scope>
    <source>
        <strain evidence="3 4">TF01-11</strain>
    </source>
</reference>
<dbReference type="InterPro" id="IPR038477">
    <property type="entry name" value="ASST_N_sf"/>
</dbReference>
<feature type="domain" description="Arylsulfotransferase N-terminal" evidence="2">
    <location>
        <begin position="119"/>
        <end position="195"/>
    </location>
</feature>
<protein>
    <recommendedName>
        <fullName evidence="2">Arylsulfotransferase N-terminal domain-containing protein</fullName>
    </recommendedName>
</protein>